<dbReference type="EMBL" id="BNAB01000013">
    <property type="protein sequence ID" value="GHE03722.1"/>
    <property type="molecule type" value="Genomic_DNA"/>
</dbReference>
<dbReference type="InterPro" id="IPR050090">
    <property type="entry name" value="Tyrosine_recombinase_XerCD"/>
</dbReference>
<evidence type="ECO:0000313" key="7">
    <source>
        <dbReference type="EMBL" id="SDX73861.1"/>
    </source>
</evidence>
<evidence type="ECO:0000256" key="1">
    <source>
        <dbReference type="ARBA" id="ARBA00008857"/>
    </source>
</evidence>
<evidence type="ECO:0000256" key="4">
    <source>
        <dbReference type="ARBA" id="ARBA00023172"/>
    </source>
</evidence>
<comment type="similarity">
    <text evidence="1">Belongs to the 'phage' integrase family.</text>
</comment>
<keyword evidence="2" id="KW-0229">DNA integration</keyword>
<protein>
    <submittedName>
        <fullName evidence="6">Integrase</fullName>
    </submittedName>
    <submittedName>
        <fullName evidence="7">Site-specific recombinase XerD</fullName>
    </submittedName>
</protein>
<reference evidence="6" key="1">
    <citation type="journal article" date="2014" name="Int. J. Syst. Evol. Microbiol.">
        <title>Complete genome sequence of Corynebacterium casei LMG S-19264T (=DSM 44701T), isolated from a smear-ripened cheese.</title>
        <authorList>
            <consortium name="US DOE Joint Genome Institute (JGI-PGF)"/>
            <person name="Walter F."/>
            <person name="Albersmeier A."/>
            <person name="Kalinowski J."/>
            <person name="Ruckert C."/>
        </authorList>
    </citation>
    <scope>NUCLEOTIDE SEQUENCE</scope>
    <source>
        <strain evidence="6">CGMCC 1.10859</strain>
    </source>
</reference>
<sequence length="449" mass="49736">MGITRDRGRYYFVLRVPKRFEGVVVGKDGKPVSQVRKALFTDSRNEALAKAKQVEAATMAQWEALVAGDEISAHRHYMNARKIAETRGFTYRPMDEIATGDLHDLVRRILATQKGATLVPSEIASAIMGTVPESSPTLTEIFEEYRGLTSVDRREKSEAQAKRWESLRCFAVDTFNRVLIEAGRCEKDPPLSSITRADVLAYRSWWAARVEAGEVTPGAANKHIGILSTIVGEWAKLTGVRIENPFRNLRLTRGKENRKPAFSPEWIKTHLLAPGALDALNDEARDVFLMMINTGLRPSEITDAPRSDFEVDAPIPFFRVAPNGRELKVAHTARDVPLLGVSLAAAKRIAARGGIARYAHKSNSWSAAVTKHLRVHELQETPQHTPYSLRHSVEDALQRSGADDRIRADILGHKYARPRYGDGGALVGRREALEKIAYPAPAAAPAPSE</sequence>
<organism evidence="6 9">
    <name type="scientific">Allgaiera indica</name>
    <dbReference type="NCBI Taxonomy" id="765699"/>
    <lineage>
        <taxon>Bacteria</taxon>
        <taxon>Pseudomonadati</taxon>
        <taxon>Pseudomonadota</taxon>
        <taxon>Alphaproteobacteria</taxon>
        <taxon>Rhodobacterales</taxon>
        <taxon>Paracoccaceae</taxon>
        <taxon>Allgaiera</taxon>
    </lineage>
</organism>
<keyword evidence="4" id="KW-0233">DNA recombination</keyword>
<dbReference type="Proteomes" id="UP000634647">
    <property type="component" value="Unassembled WGS sequence"/>
</dbReference>
<dbReference type="RefSeq" id="WP_051645915.1">
    <property type="nucleotide sequence ID" value="NZ_BNAB01000013.1"/>
</dbReference>
<dbReference type="Proteomes" id="UP000199541">
    <property type="component" value="Unassembled WGS sequence"/>
</dbReference>
<dbReference type="InterPro" id="IPR011010">
    <property type="entry name" value="DNA_brk_join_enz"/>
</dbReference>
<reference evidence="7 8" key="2">
    <citation type="submission" date="2016-10" db="EMBL/GenBank/DDBJ databases">
        <authorList>
            <person name="Varghese N."/>
            <person name="Submissions S."/>
        </authorList>
    </citation>
    <scope>NUCLEOTIDE SEQUENCE [LARGE SCALE GENOMIC DNA]</scope>
    <source>
        <strain evidence="7 8">DSM 24802</strain>
    </source>
</reference>
<dbReference type="SUPFAM" id="SSF56349">
    <property type="entry name" value="DNA breaking-rejoining enzymes"/>
    <property type="match status" value="1"/>
</dbReference>
<evidence type="ECO:0000256" key="2">
    <source>
        <dbReference type="ARBA" id="ARBA00022908"/>
    </source>
</evidence>
<dbReference type="InterPro" id="IPR002104">
    <property type="entry name" value="Integrase_catalytic"/>
</dbReference>
<evidence type="ECO:0000313" key="9">
    <source>
        <dbReference type="Proteomes" id="UP000634647"/>
    </source>
</evidence>
<evidence type="ECO:0000259" key="5">
    <source>
        <dbReference type="PROSITE" id="PS51898"/>
    </source>
</evidence>
<comment type="caution">
    <text evidence="6">The sequence shown here is derived from an EMBL/GenBank/DDBJ whole genome shotgun (WGS) entry which is preliminary data.</text>
</comment>
<evidence type="ECO:0000313" key="8">
    <source>
        <dbReference type="Proteomes" id="UP000199541"/>
    </source>
</evidence>
<dbReference type="InterPro" id="IPR013762">
    <property type="entry name" value="Integrase-like_cat_sf"/>
</dbReference>
<dbReference type="AlphaFoldDB" id="A0AAN4USV1"/>
<keyword evidence="8" id="KW-1185">Reference proteome</keyword>
<dbReference type="GO" id="GO:0015074">
    <property type="term" value="P:DNA integration"/>
    <property type="evidence" value="ECO:0007669"/>
    <property type="project" value="UniProtKB-KW"/>
</dbReference>
<evidence type="ECO:0000313" key="6">
    <source>
        <dbReference type="EMBL" id="GHE03722.1"/>
    </source>
</evidence>
<name>A0AAN4USV1_9RHOB</name>
<dbReference type="GO" id="GO:0003677">
    <property type="term" value="F:DNA binding"/>
    <property type="evidence" value="ECO:0007669"/>
    <property type="project" value="UniProtKB-KW"/>
</dbReference>
<dbReference type="InterPro" id="IPR046668">
    <property type="entry name" value="DUF6538"/>
</dbReference>
<dbReference type="GO" id="GO:0006310">
    <property type="term" value="P:DNA recombination"/>
    <property type="evidence" value="ECO:0007669"/>
    <property type="project" value="UniProtKB-KW"/>
</dbReference>
<gene>
    <name evidence="6" type="ORF">GCM10008024_28210</name>
    <name evidence="7" type="ORF">SAMN05444006_12715</name>
</gene>
<dbReference type="PANTHER" id="PTHR30349">
    <property type="entry name" value="PHAGE INTEGRASE-RELATED"/>
    <property type="match status" value="1"/>
</dbReference>
<feature type="domain" description="Tyr recombinase" evidence="5">
    <location>
        <begin position="257"/>
        <end position="434"/>
    </location>
</feature>
<reference evidence="6" key="3">
    <citation type="submission" date="2023-06" db="EMBL/GenBank/DDBJ databases">
        <authorList>
            <person name="Sun Q."/>
            <person name="Zhou Y."/>
        </authorList>
    </citation>
    <scope>NUCLEOTIDE SEQUENCE</scope>
    <source>
        <strain evidence="6">CGMCC 1.10859</strain>
    </source>
</reference>
<dbReference type="Pfam" id="PF20172">
    <property type="entry name" value="DUF6538"/>
    <property type="match status" value="1"/>
</dbReference>
<keyword evidence="3" id="KW-0238">DNA-binding</keyword>
<dbReference type="PROSITE" id="PS51898">
    <property type="entry name" value="TYR_RECOMBINASE"/>
    <property type="match status" value="1"/>
</dbReference>
<dbReference type="PANTHER" id="PTHR30349:SF41">
    <property type="entry name" value="INTEGRASE_RECOMBINASE PROTEIN MJ0367-RELATED"/>
    <property type="match status" value="1"/>
</dbReference>
<accession>A0AAN4USV1</accession>
<proteinExistence type="inferred from homology"/>
<dbReference type="Gene3D" id="1.10.443.10">
    <property type="entry name" value="Intergrase catalytic core"/>
    <property type="match status" value="1"/>
</dbReference>
<evidence type="ECO:0000256" key="3">
    <source>
        <dbReference type="ARBA" id="ARBA00023125"/>
    </source>
</evidence>
<dbReference type="EMBL" id="FNOB01000027">
    <property type="protein sequence ID" value="SDX73861.1"/>
    <property type="molecule type" value="Genomic_DNA"/>
</dbReference>